<feature type="non-terminal residue" evidence="2">
    <location>
        <position position="75"/>
    </location>
</feature>
<dbReference type="Proteomes" id="UP000266841">
    <property type="component" value="Unassembled WGS sequence"/>
</dbReference>
<dbReference type="AlphaFoldDB" id="K0SGK6"/>
<evidence type="ECO:0000313" key="3">
    <source>
        <dbReference type="Proteomes" id="UP000266841"/>
    </source>
</evidence>
<reference evidence="2 3" key="1">
    <citation type="journal article" date="2012" name="Genome Biol.">
        <title>Genome and low-iron response of an oceanic diatom adapted to chronic iron limitation.</title>
        <authorList>
            <person name="Lommer M."/>
            <person name="Specht M."/>
            <person name="Roy A.S."/>
            <person name="Kraemer L."/>
            <person name="Andreson R."/>
            <person name="Gutowska M.A."/>
            <person name="Wolf J."/>
            <person name="Bergner S.V."/>
            <person name="Schilhabel M.B."/>
            <person name="Klostermeier U.C."/>
            <person name="Beiko R.G."/>
            <person name="Rosenstiel P."/>
            <person name="Hippler M."/>
            <person name="Laroche J."/>
        </authorList>
    </citation>
    <scope>NUCLEOTIDE SEQUENCE [LARGE SCALE GENOMIC DNA]</scope>
    <source>
        <strain evidence="2 3">CCMP1005</strain>
    </source>
</reference>
<feature type="region of interest" description="Disordered" evidence="1">
    <location>
        <begin position="1"/>
        <end position="21"/>
    </location>
</feature>
<dbReference type="EMBL" id="AGNL01017179">
    <property type="protein sequence ID" value="EJK64510.1"/>
    <property type="molecule type" value="Genomic_DNA"/>
</dbReference>
<name>K0SGK6_THAOC</name>
<gene>
    <name evidence="2" type="ORF">THAOC_14748</name>
</gene>
<evidence type="ECO:0000256" key="1">
    <source>
        <dbReference type="SAM" id="MobiDB-lite"/>
    </source>
</evidence>
<proteinExistence type="predicted"/>
<feature type="region of interest" description="Disordered" evidence="1">
    <location>
        <begin position="34"/>
        <end position="55"/>
    </location>
</feature>
<accession>K0SGK6</accession>
<protein>
    <submittedName>
        <fullName evidence="2">Uncharacterized protein</fullName>
    </submittedName>
</protein>
<evidence type="ECO:0000313" key="2">
    <source>
        <dbReference type="EMBL" id="EJK64510.1"/>
    </source>
</evidence>
<sequence length="75" mass="7734">MGEFTPVRTETSSSPEGGTLITFRGRSAFDLTAAGAGGRRGGRLTRPGESGGRPVTGVIADTASAWAWLLLRAGR</sequence>
<keyword evidence="3" id="KW-1185">Reference proteome</keyword>
<organism evidence="2 3">
    <name type="scientific">Thalassiosira oceanica</name>
    <name type="common">Marine diatom</name>
    <dbReference type="NCBI Taxonomy" id="159749"/>
    <lineage>
        <taxon>Eukaryota</taxon>
        <taxon>Sar</taxon>
        <taxon>Stramenopiles</taxon>
        <taxon>Ochrophyta</taxon>
        <taxon>Bacillariophyta</taxon>
        <taxon>Coscinodiscophyceae</taxon>
        <taxon>Thalassiosirophycidae</taxon>
        <taxon>Thalassiosirales</taxon>
        <taxon>Thalassiosiraceae</taxon>
        <taxon>Thalassiosira</taxon>
    </lineage>
</organism>
<comment type="caution">
    <text evidence="2">The sequence shown here is derived from an EMBL/GenBank/DDBJ whole genome shotgun (WGS) entry which is preliminary data.</text>
</comment>